<dbReference type="OrthoDB" id="122377at2759"/>
<dbReference type="InterPro" id="IPR043128">
    <property type="entry name" value="Rev_trsase/Diguanyl_cyclase"/>
</dbReference>
<dbReference type="CDD" id="cd01647">
    <property type="entry name" value="RT_LTR"/>
    <property type="match status" value="1"/>
</dbReference>
<dbReference type="InterPro" id="IPR051320">
    <property type="entry name" value="Viral_Replic_Matur_Polypro"/>
</dbReference>
<dbReference type="PANTHER" id="PTHR33064">
    <property type="entry name" value="POL PROTEIN"/>
    <property type="match status" value="1"/>
</dbReference>
<organism evidence="2 3">
    <name type="scientific">Phytophthora megakarya</name>
    <dbReference type="NCBI Taxonomy" id="4795"/>
    <lineage>
        <taxon>Eukaryota</taxon>
        <taxon>Sar</taxon>
        <taxon>Stramenopiles</taxon>
        <taxon>Oomycota</taxon>
        <taxon>Peronosporomycetes</taxon>
        <taxon>Peronosporales</taxon>
        <taxon>Peronosporaceae</taxon>
        <taxon>Phytophthora</taxon>
    </lineage>
</organism>
<sequence>MCRGIHPSRKGPTNTFPVSQQAGLLRAGLITFSDSPWASPIVIVLKKNGVDIRLCIDYKIVNAVTAIMEYAMPLVNDLLTDMEGYLWFCSLDAASGFWANMMGSRARKVSAFMSALGHLEWLRMPFGLKNAPMIYQQMIDNALWGFVQPKGGWTHYAELMREAEERMRTGQERGTETIVAHGKPKVWSTFEADREAAAIMNPVSLRVNRPTADMFKGGEADESSLVPVFGRRSFVDDIRFGSETFEGCL</sequence>
<dbReference type="Pfam" id="PF00078">
    <property type="entry name" value="RVT_1"/>
    <property type="match status" value="1"/>
</dbReference>
<protein>
    <recommendedName>
        <fullName evidence="1">Reverse transcriptase domain-containing protein</fullName>
    </recommendedName>
</protein>
<reference evidence="3" key="1">
    <citation type="submission" date="2017-03" db="EMBL/GenBank/DDBJ databases">
        <title>Phytopthora megakarya and P. palmivora, two closely related causual agents of cacao black pod achieved similar genome size and gene model numbers by different mechanisms.</title>
        <authorList>
            <person name="Ali S."/>
            <person name="Shao J."/>
            <person name="Larry D.J."/>
            <person name="Kronmiller B."/>
            <person name="Shen D."/>
            <person name="Strem M.D."/>
            <person name="Melnick R.L."/>
            <person name="Guiltinan M.J."/>
            <person name="Tyler B.M."/>
            <person name="Meinhardt L.W."/>
            <person name="Bailey B.A."/>
        </authorList>
    </citation>
    <scope>NUCLEOTIDE SEQUENCE [LARGE SCALE GENOMIC DNA]</scope>
    <source>
        <strain evidence="3">zdho120</strain>
    </source>
</reference>
<dbReference type="InterPro" id="IPR000477">
    <property type="entry name" value="RT_dom"/>
</dbReference>
<dbReference type="Gene3D" id="3.10.10.10">
    <property type="entry name" value="HIV Type 1 Reverse Transcriptase, subunit A, domain 1"/>
    <property type="match status" value="1"/>
</dbReference>
<dbReference type="Gene3D" id="3.30.70.270">
    <property type="match status" value="1"/>
</dbReference>
<dbReference type="Proteomes" id="UP000198211">
    <property type="component" value="Unassembled WGS sequence"/>
</dbReference>
<dbReference type="AlphaFoldDB" id="A0A225VID0"/>
<evidence type="ECO:0000313" key="3">
    <source>
        <dbReference type="Proteomes" id="UP000198211"/>
    </source>
</evidence>
<gene>
    <name evidence="2" type="ORF">PHMEG_00023345</name>
</gene>
<evidence type="ECO:0000313" key="2">
    <source>
        <dbReference type="EMBL" id="OWZ04709.1"/>
    </source>
</evidence>
<feature type="domain" description="Reverse transcriptase" evidence="1">
    <location>
        <begin position="46"/>
        <end position="143"/>
    </location>
</feature>
<dbReference type="EMBL" id="NBNE01004815">
    <property type="protein sequence ID" value="OWZ04709.1"/>
    <property type="molecule type" value="Genomic_DNA"/>
</dbReference>
<keyword evidence="3" id="KW-1185">Reference proteome</keyword>
<name>A0A225VID0_9STRA</name>
<comment type="caution">
    <text evidence="2">The sequence shown here is derived from an EMBL/GenBank/DDBJ whole genome shotgun (WGS) entry which is preliminary data.</text>
</comment>
<dbReference type="InterPro" id="IPR043502">
    <property type="entry name" value="DNA/RNA_pol_sf"/>
</dbReference>
<accession>A0A225VID0</accession>
<evidence type="ECO:0000259" key="1">
    <source>
        <dbReference type="Pfam" id="PF00078"/>
    </source>
</evidence>
<proteinExistence type="predicted"/>
<dbReference type="PANTHER" id="PTHR33064:SF37">
    <property type="entry name" value="RIBONUCLEASE H"/>
    <property type="match status" value="1"/>
</dbReference>
<dbReference type="SUPFAM" id="SSF56672">
    <property type="entry name" value="DNA/RNA polymerases"/>
    <property type="match status" value="1"/>
</dbReference>